<organism evidence="3 4">
    <name type="scientific">Durusdinium trenchii</name>
    <dbReference type="NCBI Taxonomy" id="1381693"/>
    <lineage>
        <taxon>Eukaryota</taxon>
        <taxon>Sar</taxon>
        <taxon>Alveolata</taxon>
        <taxon>Dinophyceae</taxon>
        <taxon>Suessiales</taxon>
        <taxon>Symbiodiniaceae</taxon>
        <taxon>Durusdinium</taxon>
    </lineage>
</organism>
<feature type="region of interest" description="Disordered" evidence="1">
    <location>
        <begin position="71"/>
        <end position="92"/>
    </location>
</feature>
<evidence type="ECO:0000256" key="1">
    <source>
        <dbReference type="SAM" id="MobiDB-lite"/>
    </source>
</evidence>
<dbReference type="Proteomes" id="UP001642484">
    <property type="component" value="Unassembled WGS sequence"/>
</dbReference>
<dbReference type="InterPro" id="IPR011992">
    <property type="entry name" value="EF-hand-dom_pair"/>
</dbReference>
<feature type="domain" description="EF-hand" evidence="2">
    <location>
        <begin position="117"/>
        <end position="152"/>
    </location>
</feature>
<evidence type="ECO:0000313" key="3">
    <source>
        <dbReference type="EMBL" id="CAK9094377.1"/>
    </source>
</evidence>
<dbReference type="InterPro" id="IPR002048">
    <property type="entry name" value="EF_hand_dom"/>
</dbReference>
<evidence type="ECO:0000259" key="2">
    <source>
        <dbReference type="PROSITE" id="PS50222"/>
    </source>
</evidence>
<keyword evidence="4" id="KW-1185">Reference proteome</keyword>
<comment type="caution">
    <text evidence="3">The sequence shown here is derived from an EMBL/GenBank/DDBJ whole genome shotgun (WGS) entry which is preliminary data.</text>
</comment>
<feature type="region of interest" description="Disordered" evidence="1">
    <location>
        <begin position="1"/>
        <end position="22"/>
    </location>
</feature>
<name>A0ABP0R1D2_9DINO</name>
<accession>A0ABP0R1D2</accession>
<dbReference type="SUPFAM" id="SSF47473">
    <property type="entry name" value="EF-hand"/>
    <property type="match status" value="1"/>
</dbReference>
<protein>
    <recommendedName>
        <fullName evidence="2">EF-hand domain-containing protein</fullName>
    </recommendedName>
</protein>
<dbReference type="Gene3D" id="1.10.238.10">
    <property type="entry name" value="EF-hand"/>
    <property type="match status" value="1"/>
</dbReference>
<dbReference type="PROSITE" id="PS50222">
    <property type="entry name" value="EF_HAND_2"/>
    <property type="match status" value="1"/>
</dbReference>
<sequence>MATHLPVIRPESPEFPTVARSRASSGAALAPLAPPCQPRGSLQNVASCPHLPAAKGARKRDEEEQAFLARQLHHSASQNRRQRSMAQRDWLKRSREEEDTAFWGSKGKEGFRTFLQKKFGGILKGWRAVDSQGSGRLGFHEFCHACRAVGFHGNFKKLWAELDEKDTGSVSLMDVDGEVGHYLGHLDGSHLQIGLAGVMPHDATRPSRDAIACPRAVPDARCACTARRDARGTFKSALVEHYGDLVTGWIEGVDTQRQGHVQERV</sequence>
<proteinExistence type="predicted"/>
<reference evidence="3 4" key="1">
    <citation type="submission" date="2024-02" db="EMBL/GenBank/DDBJ databases">
        <authorList>
            <person name="Chen Y."/>
            <person name="Shah S."/>
            <person name="Dougan E. K."/>
            <person name="Thang M."/>
            <person name="Chan C."/>
        </authorList>
    </citation>
    <scope>NUCLEOTIDE SEQUENCE [LARGE SCALE GENOMIC DNA]</scope>
</reference>
<dbReference type="EMBL" id="CAXAMN010025328">
    <property type="protein sequence ID" value="CAK9094377.1"/>
    <property type="molecule type" value="Genomic_DNA"/>
</dbReference>
<gene>
    <name evidence="3" type="ORF">CCMP2556_LOCUS45018</name>
</gene>
<evidence type="ECO:0000313" key="4">
    <source>
        <dbReference type="Proteomes" id="UP001642484"/>
    </source>
</evidence>